<sequence>MRDFASRSARLRDKVLLRDLFAFCGPLDHGSYVKLREVTLKTSRLSRSRCLSSLLLTHDRQIAGCQAEDVIRKAGGAQGQAPRLQENPSRVDRRISTAGSSAASLRVYRRRQQAMSKRFKSGGHEQGARSDDLKAHRTLQYWYRRLQGQAQ</sequence>
<protein>
    <submittedName>
        <fullName evidence="2">Uncharacterized protein</fullName>
    </submittedName>
</protein>
<evidence type="ECO:0000313" key="3">
    <source>
        <dbReference type="Proteomes" id="UP000235672"/>
    </source>
</evidence>
<accession>A0A2J6PJS1</accession>
<reference evidence="2 3" key="1">
    <citation type="submission" date="2016-05" db="EMBL/GenBank/DDBJ databases">
        <title>A degradative enzymes factory behind the ericoid mycorrhizal symbiosis.</title>
        <authorList>
            <consortium name="DOE Joint Genome Institute"/>
            <person name="Martino E."/>
            <person name="Morin E."/>
            <person name="Grelet G."/>
            <person name="Kuo A."/>
            <person name="Kohler A."/>
            <person name="Daghino S."/>
            <person name="Barry K."/>
            <person name="Choi C."/>
            <person name="Cichocki N."/>
            <person name="Clum A."/>
            <person name="Copeland A."/>
            <person name="Hainaut M."/>
            <person name="Haridas S."/>
            <person name="Labutti K."/>
            <person name="Lindquist E."/>
            <person name="Lipzen A."/>
            <person name="Khouja H.-R."/>
            <person name="Murat C."/>
            <person name="Ohm R."/>
            <person name="Olson A."/>
            <person name="Spatafora J."/>
            <person name="Veneault-Fourrey C."/>
            <person name="Henrissat B."/>
            <person name="Grigoriev I."/>
            <person name="Martin F."/>
            <person name="Perotto S."/>
        </authorList>
    </citation>
    <scope>NUCLEOTIDE SEQUENCE [LARGE SCALE GENOMIC DNA]</scope>
    <source>
        <strain evidence="2 3">UAMH 7357</strain>
    </source>
</reference>
<keyword evidence="3" id="KW-1185">Reference proteome</keyword>
<gene>
    <name evidence="2" type="ORF">NA56DRAFT_664838</name>
</gene>
<name>A0A2J6PJS1_9HELO</name>
<proteinExistence type="predicted"/>
<organism evidence="2 3">
    <name type="scientific">Hyaloscypha hepaticicola</name>
    <dbReference type="NCBI Taxonomy" id="2082293"/>
    <lineage>
        <taxon>Eukaryota</taxon>
        <taxon>Fungi</taxon>
        <taxon>Dikarya</taxon>
        <taxon>Ascomycota</taxon>
        <taxon>Pezizomycotina</taxon>
        <taxon>Leotiomycetes</taxon>
        <taxon>Helotiales</taxon>
        <taxon>Hyaloscyphaceae</taxon>
        <taxon>Hyaloscypha</taxon>
    </lineage>
</organism>
<dbReference type="Proteomes" id="UP000235672">
    <property type="component" value="Unassembled WGS sequence"/>
</dbReference>
<dbReference type="AlphaFoldDB" id="A0A2J6PJS1"/>
<evidence type="ECO:0000313" key="2">
    <source>
        <dbReference type="EMBL" id="PMD14298.1"/>
    </source>
</evidence>
<evidence type="ECO:0000256" key="1">
    <source>
        <dbReference type="SAM" id="MobiDB-lite"/>
    </source>
</evidence>
<feature type="region of interest" description="Disordered" evidence="1">
    <location>
        <begin position="75"/>
        <end position="96"/>
    </location>
</feature>
<dbReference type="EMBL" id="KZ613523">
    <property type="protein sequence ID" value="PMD14298.1"/>
    <property type="molecule type" value="Genomic_DNA"/>
</dbReference>